<gene>
    <name evidence="7 9" type="primary">ybeY</name>
    <name evidence="9" type="ORF">Pan189_39140</name>
</gene>
<dbReference type="PANTHER" id="PTHR46986:SF1">
    <property type="entry name" value="ENDORIBONUCLEASE YBEY, CHLOROPLASTIC"/>
    <property type="match status" value="1"/>
</dbReference>
<dbReference type="EMBL" id="CP036268">
    <property type="protein sequence ID" value="QDT39506.1"/>
    <property type="molecule type" value="Genomic_DNA"/>
</dbReference>
<dbReference type="InterPro" id="IPR023091">
    <property type="entry name" value="MetalPrtase_cat_dom_sf_prd"/>
</dbReference>
<dbReference type="GO" id="GO:0004521">
    <property type="term" value="F:RNA endonuclease activity"/>
    <property type="evidence" value="ECO:0007669"/>
    <property type="project" value="UniProtKB-UniRule"/>
</dbReference>
<evidence type="ECO:0000313" key="10">
    <source>
        <dbReference type="Proteomes" id="UP000317318"/>
    </source>
</evidence>
<dbReference type="SUPFAM" id="SSF55486">
    <property type="entry name" value="Metalloproteases ('zincins'), catalytic domain"/>
    <property type="match status" value="1"/>
</dbReference>
<dbReference type="InterPro" id="IPR020549">
    <property type="entry name" value="YbeY_CS"/>
</dbReference>
<evidence type="ECO:0000256" key="5">
    <source>
        <dbReference type="ARBA" id="ARBA00022801"/>
    </source>
</evidence>
<dbReference type="PANTHER" id="PTHR46986">
    <property type="entry name" value="ENDORIBONUCLEASE YBEY, CHLOROPLASTIC"/>
    <property type="match status" value="1"/>
</dbReference>
<dbReference type="GO" id="GO:0005737">
    <property type="term" value="C:cytoplasm"/>
    <property type="evidence" value="ECO:0007669"/>
    <property type="project" value="UniProtKB-SubCell"/>
</dbReference>
<keyword evidence="10" id="KW-1185">Reference proteome</keyword>
<comment type="similarity">
    <text evidence="1 7">Belongs to the endoribonuclease YbeY family.</text>
</comment>
<evidence type="ECO:0000256" key="7">
    <source>
        <dbReference type="HAMAP-Rule" id="MF_00009"/>
    </source>
</evidence>
<evidence type="ECO:0000256" key="1">
    <source>
        <dbReference type="ARBA" id="ARBA00010875"/>
    </source>
</evidence>
<feature type="binding site" evidence="7">
    <location>
        <position position="121"/>
    </location>
    <ligand>
        <name>Zn(2+)</name>
        <dbReference type="ChEBI" id="CHEBI:29105"/>
        <note>catalytic</note>
    </ligand>
</feature>
<evidence type="ECO:0000256" key="8">
    <source>
        <dbReference type="SAM" id="MobiDB-lite"/>
    </source>
</evidence>
<dbReference type="PROSITE" id="PS01306">
    <property type="entry name" value="UPF0054"/>
    <property type="match status" value="1"/>
</dbReference>
<keyword evidence="7" id="KW-0963">Cytoplasm</keyword>
<evidence type="ECO:0000256" key="6">
    <source>
        <dbReference type="ARBA" id="ARBA00022833"/>
    </source>
</evidence>
<evidence type="ECO:0000256" key="3">
    <source>
        <dbReference type="ARBA" id="ARBA00022723"/>
    </source>
</evidence>
<protein>
    <recommendedName>
        <fullName evidence="7">Endoribonuclease YbeY</fullName>
        <ecNumber evidence="7">3.1.-.-</ecNumber>
    </recommendedName>
</protein>
<comment type="cofactor">
    <cofactor evidence="7">
        <name>Zn(2+)</name>
        <dbReference type="ChEBI" id="CHEBI:29105"/>
    </cofactor>
    <text evidence="7">Binds 1 zinc ion.</text>
</comment>
<sequence>MSEITAESDPQFLIEFAINCETVACDESSLRTIAIDVLRQEGIAEAEISVAIVGHSDMRRMNREYLDHDFDTDVLSFRLDDNEPGDGSLEGQLVIDAETAAEAAAEFRWSGREELILYLIHGLLHLAGYDDRTDEDRNSMRIRETALLSRHGIERSRDLTSSDSPSVRSAESERTR</sequence>
<dbReference type="GO" id="GO:0006364">
    <property type="term" value="P:rRNA processing"/>
    <property type="evidence" value="ECO:0007669"/>
    <property type="project" value="UniProtKB-UniRule"/>
</dbReference>
<evidence type="ECO:0000313" key="9">
    <source>
        <dbReference type="EMBL" id="QDT39506.1"/>
    </source>
</evidence>
<feature type="binding site" evidence="7">
    <location>
        <position position="125"/>
    </location>
    <ligand>
        <name>Zn(2+)</name>
        <dbReference type="ChEBI" id="CHEBI:29105"/>
        <note>catalytic</note>
    </ligand>
</feature>
<accession>A0A517R6I2</accession>
<keyword evidence="2 7" id="KW-0540">Nuclease</keyword>
<dbReference type="InterPro" id="IPR002036">
    <property type="entry name" value="YbeY"/>
</dbReference>
<keyword evidence="7" id="KW-0698">rRNA processing</keyword>
<dbReference type="EC" id="3.1.-.-" evidence="7"/>
<proteinExistence type="inferred from homology"/>
<evidence type="ECO:0000256" key="4">
    <source>
        <dbReference type="ARBA" id="ARBA00022759"/>
    </source>
</evidence>
<dbReference type="Pfam" id="PF02130">
    <property type="entry name" value="YbeY"/>
    <property type="match status" value="1"/>
</dbReference>
<keyword evidence="7" id="KW-0690">Ribosome biogenesis</keyword>
<dbReference type="AlphaFoldDB" id="A0A517R6I2"/>
<comment type="subcellular location">
    <subcellularLocation>
        <location evidence="7">Cytoplasm</location>
    </subcellularLocation>
</comment>
<dbReference type="GO" id="GO:0004222">
    <property type="term" value="F:metalloendopeptidase activity"/>
    <property type="evidence" value="ECO:0007669"/>
    <property type="project" value="InterPro"/>
</dbReference>
<organism evidence="9 10">
    <name type="scientific">Stratiformator vulcanicus</name>
    <dbReference type="NCBI Taxonomy" id="2527980"/>
    <lineage>
        <taxon>Bacteria</taxon>
        <taxon>Pseudomonadati</taxon>
        <taxon>Planctomycetota</taxon>
        <taxon>Planctomycetia</taxon>
        <taxon>Planctomycetales</taxon>
        <taxon>Planctomycetaceae</taxon>
        <taxon>Stratiformator</taxon>
    </lineage>
</organism>
<keyword evidence="6 7" id="KW-0862">Zinc</keyword>
<comment type="function">
    <text evidence="7">Single strand-specific metallo-endoribonuclease involved in late-stage 70S ribosome quality control and in maturation of the 3' terminus of the 16S rRNA.</text>
</comment>
<keyword evidence="4 7" id="KW-0255">Endonuclease</keyword>
<keyword evidence="3 7" id="KW-0479">Metal-binding</keyword>
<dbReference type="KEGG" id="svp:Pan189_39140"/>
<dbReference type="Gene3D" id="3.40.390.30">
    <property type="entry name" value="Metalloproteases ('zincins'), catalytic domain"/>
    <property type="match status" value="1"/>
</dbReference>
<dbReference type="HAMAP" id="MF_00009">
    <property type="entry name" value="Endoribonucl_YbeY"/>
    <property type="match status" value="1"/>
</dbReference>
<feature type="region of interest" description="Disordered" evidence="8">
    <location>
        <begin position="153"/>
        <end position="176"/>
    </location>
</feature>
<feature type="binding site" evidence="7">
    <location>
        <position position="131"/>
    </location>
    <ligand>
        <name>Zn(2+)</name>
        <dbReference type="ChEBI" id="CHEBI:29105"/>
        <note>catalytic</note>
    </ligand>
</feature>
<dbReference type="NCBIfam" id="TIGR00043">
    <property type="entry name" value="rRNA maturation RNase YbeY"/>
    <property type="match status" value="1"/>
</dbReference>
<dbReference type="GO" id="GO:0008270">
    <property type="term" value="F:zinc ion binding"/>
    <property type="evidence" value="ECO:0007669"/>
    <property type="project" value="UniProtKB-UniRule"/>
</dbReference>
<evidence type="ECO:0000256" key="2">
    <source>
        <dbReference type="ARBA" id="ARBA00022722"/>
    </source>
</evidence>
<dbReference type="Proteomes" id="UP000317318">
    <property type="component" value="Chromosome"/>
</dbReference>
<keyword evidence="5 7" id="KW-0378">Hydrolase</keyword>
<reference evidence="9 10" key="1">
    <citation type="submission" date="2019-02" db="EMBL/GenBank/DDBJ databases">
        <title>Deep-cultivation of Planctomycetes and their phenomic and genomic characterization uncovers novel biology.</title>
        <authorList>
            <person name="Wiegand S."/>
            <person name="Jogler M."/>
            <person name="Boedeker C."/>
            <person name="Pinto D."/>
            <person name="Vollmers J."/>
            <person name="Rivas-Marin E."/>
            <person name="Kohn T."/>
            <person name="Peeters S.H."/>
            <person name="Heuer A."/>
            <person name="Rast P."/>
            <person name="Oberbeckmann S."/>
            <person name="Bunk B."/>
            <person name="Jeske O."/>
            <person name="Meyerdierks A."/>
            <person name="Storesund J.E."/>
            <person name="Kallscheuer N."/>
            <person name="Luecker S."/>
            <person name="Lage O.M."/>
            <person name="Pohl T."/>
            <person name="Merkel B.J."/>
            <person name="Hornburger P."/>
            <person name="Mueller R.-W."/>
            <person name="Bruemmer F."/>
            <person name="Labrenz M."/>
            <person name="Spormann A.M."/>
            <person name="Op den Camp H."/>
            <person name="Overmann J."/>
            <person name="Amann R."/>
            <person name="Jetten M.S.M."/>
            <person name="Mascher T."/>
            <person name="Medema M.H."/>
            <person name="Devos D.P."/>
            <person name="Kaster A.-K."/>
            <person name="Ovreas L."/>
            <person name="Rohde M."/>
            <person name="Galperin M.Y."/>
            <person name="Jogler C."/>
        </authorList>
    </citation>
    <scope>NUCLEOTIDE SEQUENCE [LARGE SCALE GENOMIC DNA]</scope>
    <source>
        <strain evidence="9 10">Pan189</strain>
    </source>
</reference>
<name>A0A517R6I2_9PLAN</name>
<dbReference type="RefSeq" id="WP_310820788.1">
    <property type="nucleotide sequence ID" value="NZ_CP036268.1"/>
</dbReference>